<evidence type="ECO:0000256" key="1">
    <source>
        <dbReference type="ARBA" id="ARBA00009330"/>
    </source>
</evidence>
<name>A0A1G7DH18_9RHOB</name>
<sequence length="202" mass="21550">MNTTKLVSAAAVLAVCATGALAQSKGDMTAGIGFAWVNPSDDNGSLASGALDMDVGENTQLSLTFEYFIADNLGIEVLAATPFTHQVKANGSDIVKVKHLPPTVTLNYHVPTNTAFTPFFGAGVNYTTILGLEDQKISGLDIKDSWGLSGHFGVDYAISERSALRVDARYIDIDLDVELNGDDIGTVEVDPWVFGVSYILRF</sequence>
<organism evidence="3 4">
    <name type="scientific">Salipiger thiooxidans</name>
    <dbReference type="NCBI Taxonomy" id="282683"/>
    <lineage>
        <taxon>Bacteria</taxon>
        <taxon>Pseudomonadati</taxon>
        <taxon>Pseudomonadota</taxon>
        <taxon>Alphaproteobacteria</taxon>
        <taxon>Rhodobacterales</taxon>
        <taxon>Roseobacteraceae</taxon>
        <taxon>Salipiger</taxon>
    </lineage>
</organism>
<dbReference type="InterPro" id="IPR011250">
    <property type="entry name" value="OMP/PagP_B-barrel"/>
</dbReference>
<feature type="chain" id="PRO_5011775369" evidence="2">
    <location>
        <begin position="23"/>
        <end position="202"/>
    </location>
</feature>
<feature type="signal peptide" evidence="2">
    <location>
        <begin position="1"/>
        <end position="22"/>
    </location>
</feature>
<evidence type="ECO:0000313" key="3">
    <source>
        <dbReference type="EMBL" id="SDE50719.1"/>
    </source>
</evidence>
<dbReference type="PANTHER" id="PTHR36920">
    <property type="match status" value="1"/>
</dbReference>
<protein>
    <submittedName>
        <fullName evidence="3">Outer membrane protein</fullName>
    </submittedName>
</protein>
<dbReference type="Gene3D" id="2.40.160.20">
    <property type="match status" value="1"/>
</dbReference>
<keyword evidence="4" id="KW-1185">Reference proteome</keyword>
<accession>A0A1G7DH18</accession>
<proteinExistence type="inferred from homology"/>
<dbReference type="PANTHER" id="PTHR36920:SF1">
    <property type="entry name" value="OUTER MEMBRANE PROTEIN W"/>
    <property type="match status" value="1"/>
</dbReference>
<gene>
    <name evidence="3" type="ORF">SAMN04488105_104216</name>
</gene>
<reference evidence="4" key="1">
    <citation type="submission" date="2016-10" db="EMBL/GenBank/DDBJ databases">
        <authorList>
            <person name="Varghese N."/>
            <person name="Submissions S."/>
        </authorList>
    </citation>
    <scope>NUCLEOTIDE SEQUENCE [LARGE SCALE GENOMIC DNA]</scope>
    <source>
        <strain evidence="4">DSM 10146</strain>
    </source>
</reference>
<dbReference type="Pfam" id="PF03922">
    <property type="entry name" value="OmpW"/>
    <property type="match status" value="1"/>
</dbReference>
<dbReference type="EMBL" id="FNAV01000004">
    <property type="protein sequence ID" value="SDE50719.1"/>
    <property type="molecule type" value="Genomic_DNA"/>
</dbReference>
<dbReference type="GO" id="GO:0055085">
    <property type="term" value="P:transmembrane transport"/>
    <property type="evidence" value="ECO:0007669"/>
    <property type="project" value="TreeGrafter"/>
</dbReference>
<dbReference type="InterPro" id="IPR005618">
    <property type="entry name" value="OMPW"/>
</dbReference>
<evidence type="ECO:0000256" key="2">
    <source>
        <dbReference type="SAM" id="SignalP"/>
    </source>
</evidence>
<evidence type="ECO:0000313" key="4">
    <source>
        <dbReference type="Proteomes" id="UP000198994"/>
    </source>
</evidence>
<comment type="similarity">
    <text evidence="1">Belongs to the OmpW/AlkL family.</text>
</comment>
<dbReference type="Proteomes" id="UP000198994">
    <property type="component" value="Unassembled WGS sequence"/>
</dbReference>
<dbReference type="STRING" id="282683.SAMN04488105_104216"/>
<dbReference type="GO" id="GO:0019867">
    <property type="term" value="C:outer membrane"/>
    <property type="evidence" value="ECO:0007669"/>
    <property type="project" value="InterPro"/>
</dbReference>
<dbReference type="OrthoDB" id="9807574at2"/>
<dbReference type="AlphaFoldDB" id="A0A1G7DH18"/>
<keyword evidence="2" id="KW-0732">Signal</keyword>
<dbReference type="SUPFAM" id="SSF56925">
    <property type="entry name" value="OMPA-like"/>
    <property type="match status" value="1"/>
</dbReference>
<dbReference type="RefSeq" id="WP_008885975.1">
    <property type="nucleotide sequence ID" value="NZ_FNAV01000004.1"/>
</dbReference>